<evidence type="ECO:0000256" key="13">
    <source>
        <dbReference type="ARBA" id="ARBA00049515"/>
    </source>
</evidence>
<evidence type="ECO:0000256" key="10">
    <source>
        <dbReference type="ARBA" id="ARBA00022884"/>
    </source>
</evidence>
<dbReference type="Pfam" id="PF07973">
    <property type="entry name" value="tRNA_SAD"/>
    <property type="match status" value="1"/>
</dbReference>
<dbReference type="HAMAP" id="MF_00184">
    <property type="entry name" value="Thr_tRNA_synth"/>
    <property type="match status" value="1"/>
</dbReference>
<dbReference type="NCBIfam" id="TIGR00418">
    <property type="entry name" value="thrS"/>
    <property type="match status" value="1"/>
</dbReference>
<feature type="binding site" evidence="14">
    <location>
        <position position="473"/>
    </location>
    <ligand>
        <name>Zn(2+)</name>
        <dbReference type="ChEBI" id="CHEBI:29105"/>
        <note>catalytic</note>
    </ligand>
</feature>
<comment type="cofactor">
    <cofactor evidence="14">
        <name>Zn(2+)</name>
        <dbReference type="ChEBI" id="CHEBI:29105"/>
    </cofactor>
    <text evidence="14">Binds 1 zinc ion per subunit.</text>
</comment>
<evidence type="ECO:0000256" key="11">
    <source>
        <dbReference type="ARBA" id="ARBA00022917"/>
    </source>
</evidence>
<dbReference type="InterPro" id="IPR033728">
    <property type="entry name" value="ThrRS_core"/>
</dbReference>
<feature type="region of interest" description="Disordered" evidence="15">
    <location>
        <begin position="33"/>
        <end position="65"/>
    </location>
</feature>
<feature type="binding site" evidence="14">
    <location>
        <position position="600"/>
    </location>
    <ligand>
        <name>Zn(2+)</name>
        <dbReference type="ChEBI" id="CHEBI:29105"/>
        <note>catalytic</note>
    </ligand>
</feature>
<sequence>MADRLGLVVGRTDSMVAIVLTRIEHVQALETNPMSAPAHPAPGADGDDAAHPAAPRPSGASQAPIRVRAGTTAAAAVSEAGLPRRGTPDAIVVVRDAEGKLRDLGWVPDVDVEVMPVPANTEEGRSVIRHSAAHVLAQAVQGLFPQAKLGIGPPITDGFYYDFDVAEPFTPEDLVALEKRMRQIVKEGQLFDRRVYASKDQARAELANEPYKLELVDDKSGDPAVMEVGPPGSNDELTAYDNLNPRTRQRVWGDLCRGPHIPTTKHIPAFKLTRSSAAYWRGDQKNASLQRIYGTAWESQEALDRHLELIEEAQRRDHRKLGIELDLFSFPDEIGSGLAVFHPKGGIVRRELEDYSRRKHTEAGYQFVNSPHITKAQLFHTSGHLDWYADGMFPPMHIDAEYNPDGSVRKPGQDYYLKPMNCPMHCLIFRARGRSYRELPLRLFEFGTVYRYEKSGVVHGLTRVRGLTMDDAHIFCTRDQMRDELRSLLRFILDLLGDYGLTDFYLELSTKDPDKFVGSDEVWEEATNVLAEVGAESGLDLVPDPGGAAFYGPKISVQVKDALGRTWQMSTIQLDFNFPERFELEYTARDGARDRPVMIHRALFGSIERFFGILTEHYAGAFPAWLAPVQVVGIPVADEHLPYLEDVAAQLKSHGVRVEVDGSDDRMAKKIVHHTNQKVPFMVLAGDRDVQAGAISFRFGDRTQLNGVPRDAAVAAIVKWIGDRENATPTAELVKVGSGG</sequence>
<evidence type="ECO:0000256" key="3">
    <source>
        <dbReference type="ARBA" id="ARBA00022490"/>
    </source>
</evidence>
<dbReference type="Pfam" id="PF03129">
    <property type="entry name" value="HGTP_anticodon"/>
    <property type="match status" value="1"/>
</dbReference>
<dbReference type="InterPro" id="IPR004154">
    <property type="entry name" value="Anticodon-bd"/>
</dbReference>
<dbReference type="GO" id="GO:0000049">
    <property type="term" value="F:tRNA binding"/>
    <property type="evidence" value="ECO:0007669"/>
    <property type="project" value="UniProtKB-KW"/>
</dbReference>
<evidence type="ECO:0000259" key="16">
    <source>
        <dbReference type="PROSITE" id="PS50862"/>
    </source>
</evidence>
<keyword evidence="3 14" id="KW-0963">Cytoplasm</keyword>
<dbReference type="Proteomes" id="UP000267289">
    <property type="component" value="Unassembled WGS sequence"/>
</dbReference>
<name>A0A498Q0Z5_9MYCO</name>
<dbReference type="GO" id="GO:0004829">
    <property type="term" value="F:threonine-tRNA ligase activity"/>
    <property type="evidence" value="ECO:0007669"/>
    <property type="project" value="UniProtKB-UniRule"/>
</dbReference>
<dbReference type="FunFam" id="3.40.50.800:FF:000001">
    <property type="entry name" value="Threonine--tRNA ligase"/>
    <property type="match status" value="1"/>
</dbReference>
<organism evidence="17 18">
    <name type="scientific">Mycobacterium innocens</name>
    <dbReference type="NCBI Taxonomy" id="2341083"/>
    <lineage>
        <taxon>Bacteria</taxon>
        <taxon>Bacillati</taxon>
        <taxon>Actinomycetota</taxon>
        <taxon>Actinomycetes</taxon>
        <taxon>Mycobacteriales</taxon>
        <taxon>Mycobacteriaceae</taxon>
        <taxon>Mycobacterium</taxon>
    </lineage>
</organism>
<dbReference type="SMART" id="SM00863">
    <property type="entry name" value="tRNA_SAD"/>
    <property type="match status" value="1"/>
</dbReference>
<reference evidence="17 18" key="1">
    <citation type="submission" date="2018-09" db="EMBL/GenBank/DDBJ databases">
        <authorList>
            <person name="Tagini F."/>
        </authorList>
    </citation>
    <scope>NUCLEOTIDE SEQUENCE [LARGE SCALE GENOMIC DNA]</scope>
    <source>
        <strain evidence="17 18">MK13</strain>
    </source>
</reference>
<dbReference type="InterPro" id="IPR018163">
    <property type="entry name" value="Thr/Ala-tRNA-synth_IIc_edit"/>
</dbReference>
<comment type="subcellular location">
    <subcellularLocation>
        <location evidence="1 14">Cytoplasm</location>
    </subcellularLocation>
</comment>
<dbReference type="PRINTS" id="PR01047">
    <property type="entry name" value="TRNASYNTHTHR"/>
</dbReference>
<dbReference type="EMBL" id="UPHQ01000088">
    <property type="protein sequence ID" value="VBA38243.1"/>
    <property type="molecule type" value="Genomic_DNA"/>
</dbReference>
<dbReference type="AlphaFoldDB" id="A0A498Q0Z5"/>
<dbReference type="Gene3D" id="3.30.980.10">
    <property type="entry name" value="Threonyl-trna Synthetase, Chain A, domain 2"/>
    <property type="match status" value="1"/>
</dbReference>
<gene>
    <name evidence="14 17" type="primary">thrS</name>
    <name evidence="17" type="ORF">LAUMK13_02021</name>
</gene>
<dbReference type="PANTHER" id="PTHR11451">
    <property type="entry name" value="THREONINE-TRNA LIGASE"/>
    <property type="match status" value="1"/>
</dbReference>
<evidence type="ECO:0000256" key="1">
    <source>
        <dbReference type="ARBA" id="ARBA00004496"/>
    </source>
</evidence>
<evidence type="ECO:0000256" key="6">
    <source>
        <dbReference type="ARBA" id="ARBA00022723"/>
    </source>
</evidence>
<evidence type="ECO:0000256" key="14">
    <source>
        <dbReference type="HAMAP-Rule" id="MF_00184"/>
    </source>
</evidence>
<keyword evidence="6 14" id="KW-0479">Metal-binding</keyword>
<evidence type="ECO:0000313" key="17">
    <source>
        <dbReference type="EMBL" id="VBA38243.1"/>
    </source>
</evidence>
<evidence type="ECO:0000256" key="5">
    <source>
        <dbReference type="ARBA" id="ARBA00022598"/>
    </source>
</evidence>
<dbReference type="Gene3D" id="3.30.930.10">
    <property type="entry name" value="Bira Bifunctional Protein, Domain 2"/>
    <property type="match status" value="1"/>
</dbReference>
<keyword evidence="12 14" id="KW-0030">Aminoacyl-tRNA synthetase</keyword>
<feature type="binding site" evidence="14">
    <location>
        <position position="422"/>
    </location>
    <ligand>
        <name>Zn(2+)</name>
        <dbReference type="ChEBI" id="CHEBI:29105"/>
        <note>catalytic</note>
    </ligand>
</feature>
<dbReference type="Gene3D" id="3.40.50.800">
    <property type="entry name" value="Anticodon-binding domain"/>
    <property type="match status" value="1"/>
</dbReference>
<comment type="catalytic activity">
    <reaction evidence="13 14">
        <text>tRNA(Thr) + L-threonine + ATP = L-threonyl-tRNA(Thr) + AMP + diphosphate + H(+)</text>
        <dbReference type="Rhea" id="RHEA:24624"/>
        <dbReference type="Rhea" id="RHEA-COMP:9670"/>
        <dbReference type="Rhea" id="RHEA-COMP:9704"/>
        <dbReference type="ChEBI" id="CHEBI:15378"/>
        <dbReference type="ChEBI" id="CHEBI:30616"/>
        <dbReference type="ChEBI" id="CHEBI:33019"/>
        <dbReference type="ChEBI" id="CHEBI:57926"/>
        <dbReference type="ChEBI" id="CHEBI:78442"/>
        <dbReference type="ChEBI" id="CHEBI:78534"/>
        <dbReference type="ChEBI" id="CHEBI:456215"/>
        <dbReference type="EC" id="6.1.1.3"/>
    </reaction>
</comment>
<comment type="caution">
    <text evidence="14">Lacks conserved residue(s) required for the propagation of feature annotation.</text>
</comment>
<dbReference type="FunFam" id="3.30.980.10:FF:000005">
    <property type="entry name" value="Threonyl-tRNA synthetase, mitochondrial"/>
    <property type="match status" value="1"/>
</dbReference>
<dbReference type="GO" id="GO:0005737">
    <property type="term" value="C:cytoplasm"/>
    <property type="evidence" value="ECO:0007669"/>
    <property type="project" value="UniProtKB-SubCell"/>
</dbReference>
<evidence type="ECO:0000256" key="9">
    <source>
        <dbReference type="ARBA" id="ARBA00022840"/>
    </source>
</evidence>
<keyword evidence="7 14" id="KW-0547">Nucleotide-binding</keyword>
<dbReference type="CDD" id="cd00771">
    <property type="entry name" value="ThrRS_core"/>
    <property type="match status" value="1"/>
</dbReference>
<dbReference type="InterPro" id="IPR045864">
    <property type="entry name" value="aa-tRNA-synth_II/BPL/LPL"/>
</dbReference>
<dbReference type="InterPro" id="IPR002314">
    <property type="entry name" value="aa-tRNA-synt_IIb"/>
</dbReference>
<keyword evidence="8 14" id="KW-0862">Zinc</keyword>
<dbReference type="PROSITE" id="PS50862">
    <property type="entry name" value="AA_TRNA_LIGASE_II"/>
    <property type="match status" value="1"/>
</dbReference>
<keyword evidence="10 14" id="KW-0694">RNA-binding</keyword>
<proteinExistence type="inferred from homology"/>
<dbReference type="PANTHER" id="PTHR11451:SF44">
    <property type="entry name" value="THREONINE--TRNA LIGASE, CHLOROPLASTIC_MITOCHONDRIAL 2"/>
    <property type="match status" value="1"/>
</dbReference>
<dbReference type="FunFam" id="3.30.930.10:FF:000019">
    <property type="entry name" value="Threonine--tRNA ligase"/>
    <property type="match status" value="1"/>
</dbReference>
<evidence type="ECO:0000256" key="4">
    <source>
        <dbReference type="ARBA" id="ARBA00022555"/>
    </source>
</evidence>
<protein>
    <recommendedName>
        <fullName evidence="14">Threonine--tRNA ligase</fullName>
        <ecNumber evidence="14">6.1.1.3</ecNumber>
    </recommendedName>
    <alternativeName>
        <fullName evidence="14">Threonyl-tRNA synthetase</fullName>
        <shortName evidence="14">ThrRS</shortName>
    </alternativeName>
</protein>
<dbReference type="SUPFAM" id="SSF55186">
    <property type="entry name" value="ThrRS/AlaRS common domain"/>
    <property type="match status" value="1"/>
</dbReference>
<keyword evidence="4 14" id="KW-0820">tRNA-binding</keyword>
<evidence type="ECO:0000256" key="12">
    <source>
        <dbReference type="ARBA" id="ARBA00023146"/>
    </source>
</evidence>
<keyword evidence="5 14" id="KW-0436">Ligase</keyword>
<dbReference type="EC" id="6.1.1.3" evidence="14"/>
<dbReference type="GO" id="GO:0005524">
    <property type="term" value="F:ATP binding"/>
    <property type="evidence" value="ECO:0007669"/>
    <property type="project" value="UniProtKB-UniRule"/>
</dbReference>
<dbReference type="InterPro" id="IPR006195">
    <property type="entry name" value="aa-tRNA-synth_II"/>
</dbReference>
<dbReference type="Pfam" id="PF00587">
    <property type="entry name" value="tRNA-synt_2b"/>
    <property type="match status" value="1"/>
</dbReference>
<dbReference type="CDD" id="cd00860">
    <property type="entry name" value="ThrRS_anticodon"/>
    <property type="match status" value="1"/>
</dbReference>
<evidence type="ECO:0000256" key="2">
    <source>
        <dbReference type="ARBA" id="ARBA00008226"/>
    </source>
</evidence>
<dbReference type="InterPro" id="IPR047246">
    <property type="entry name" value="ThrRS_anticodon"/>
</dbReference>
<dbReference type="GO" id="GO:0046872">
    <property type="term" value="F:metal ion binding"/>
    <property type="evidence" value="ECO:0007669"/>
    <property type="project" value="UniProtKB-KW"/>
</dbReference>
<dbReference type="InterPro" id="IPR036621">
    <property type="entry name" value="Anticodon-bd_dom_sf"/>
</dbReference>
<dbReference type="Gene3D" id="3.30.54.20">
    <property type="match status" value="1"/>
</dbReference>
<dbReference type="InterPro" id="IPR002320">
    <property type="entry name" value="Thr-tRNA-ligase_IIa"/>
</dbReference>
<keyword evidence="9 14" id="KW-0067">ATP-binding</keyword>
<keyword evidence="18" id="KW-1185">Reference proteome</keyword>
<evidence type="ECO:0000256" key="8">
    <source>
        <dbReference type="ARBA" id="ARBA00022833"/>
    </source>
</evidence>
<dbReference type="SUPFAM" id="SSF55681">
    <property type="entry name" value="Class II aaRS and biotin synthetases"/>
    <property type="match status" value="1"/>
</dbReference>
<dbReference type="FunFam" id="3.30.54.20:FF:000003">
    <property type="entry name" value="Threonine--tRNA ligase"/>
    <property type="match status" value="1"/>
</dbReference>
<dbReference type="GO" id="GO:0006435">
    <property type="term" value="P:threonyl-tRNA aminoacylation"/>
    <property type="evidence" value="ECO:0007669"/>
    <property type="project" value="UniProtKB-UniRule"/>
</dbReference>
<dbReference type="InterPro" id="IPR012947">
    <property type="entry name" value="tRNA_SAD"/>
</dbReference>
<evidence type="ECO:0000256" key="15">
    <source>
        <dbReference type="SAM" id="MobiDB-lite"/>
    </source>
</evidence>
<accession>A0A498Q0Z5</accession>
<comment type="similarity">
    <text evidence="2 14">Belongs to the class-II aminoacyl-tRNA synthetase family.</text>
</comment>
<evidence type="ECO:0000313" key="18">
    <source>
        <dbReference type="Proteomes" id="UP000267289"/>
    </source>
</evidence>
<evidence type="ECO:0000256" key="7">
    <source>
        <dbReference type="ARBA" id="ARBA00022741"/>
    </source>
</evidence>
<dbReference type="SUPFAM" id="SSF52954">
    <property type="entry name" value="Class II aaRS ABD-related"/>
    <property type="match status" value="1"/>
</dbReference>
<comment type="subunit">
    <text evidence="14">Homodimer.</text>
</comment>
<feature type="domain" description="Aminoacyl-transfer RNA synthetases class-II family profile" evidence="16">
    <location>
        <begin position="304"/>
        <end position="623"/>
    </location>
</feature>
<keyword evidence="11 14" id="KW-0648">Protein biosynthesis</keyword>